<dbReference type="EMBL" id="GGEC01014183">
    <property type="protein sequence ID" value="MBW94666.1"/>
    <property type="molecule type" value="Transcribed_RNA"/>
</dbReference>
<reference evidence="2" key="1">
    <citation type="submission" date="2018-02" db="EMBL/GenBank/DDBJ databases">
        <title>Rhizophora mucronata_Transcriptome.</title>
        <authorList>
            <person name="Meera S.P."/>
            <person name="Sreeshan A."/>
            <person name="Augustine A."/>
        </authorList>
    </citation>
    <scope>NUCLEOTIDE SEQUENCE</scope>
    <source>
        <tissue evidence="2">Leaf</tissue>
    </source>
</reference>
<name>A0A2P2JMG9_RHIMU</name>
<sequence>MDPNNNEFDDLDVMLSSLSDDDDDDNDKYSLSLFSSPSVVSSATLSGLPLPEEEDPKDTCSSSGNIKNEKEKAEGKNYDVGSSSLLGKRRDVRERESVCGPCKKVKGVCENFVGFPDCGEIDAKCSKSGQKGKENCGLKNYIDGGFNHDLGSGELPELLPSLEELLDPIGDRKVEFLVDEEEDCREMVSVEDLFPEIGGSAQLDDQIGCDELPQILNNSGEMDPAIDDEDVNNQNLVGDRRGEEIDTLVNLEGDWSEWLVAEIVINLEEGAEVTGSSYQCGSS</sequence>
<dbReference type="AlphaFoldDB" id="A0A2P2JMG9"/>
<organism evidence="2">
    <name type="scientific">Rhizophora mucronata</name>
    <name type="common">Asiatic mangrove</name>
    <dbReference type="NCBI Taxonomy" id="61149"/>
    <lineage>
        <taxon>Eukaryota</taxon>
        <taxon>Viridiplantae</taxon>
        <taxon>Streptophyta</taxon>
        <taxon>Embryophyta</taxon>
        <taxon>Tracheophyta</taxon>
        <taxon>Spermatophyta</taxon>
        <taxon>Magnoliopsida</taxon>
        <taxon>eudicotyledons</taxon>
        <taxon>Gunneridae</taxon>
        <taxon>Pentapetalae</taxon>
        <taxon>rosids</taxon>
        <taxon>fabids</taxon>
        <taxon>Malpighiales</taxon>
        <taxon>Rhizophoraceae</taxon>
        <taxon>Rhizophora</taxon>
    </lineage>
</organism>
<feature type="compositionally biased region" description="Low complexity" evidence="1">
    <location>
        <begin position="29"/>
        <end position="46"/>
    </location>
</feature>
<protein>
    <submittedName>
        <fullName evidence="2">Uncharacterized protein</fullName>
    </submittedName>
</protein>
<evidence type="ECO:0000256" key="1">
    <source>
        <dbReference type="SAM" id="MobiDB-lite"/>
    </source>
</evidence>
<accession>A0A2P2JMG9</accession>
<feature type="region of interest" description="Disordered" evidence="1">
    <location>
        <begin position="1"/>
        <end position="83"/>
    </location>
</feature>
<proteinExistence type="predicted"/>
<evidence type="ECO:0000313" key="2">
    <source>
        <dbReference type="EMBL" id="MBW94666.1"/>
    </source>
</evidence>
<feature type="compositionally biased region" description="Basic and acidic residues" evidence="1">
    <location>
        <begin position="67"/>
        <end position="77"/>
    </location>
</feature>